<dbReference type="PANTHER" id="PTHR40267">
    <property type="entry name" value="BLR3294 PROTEIN"/>
    <property type="match status" value="1"/>
</dbReference>
<dbReference type="OrthoDB" id="9816064at2"/>
<name>A0A1L9NXR0_9RHOB</name>
<sequence>MSIPYKLAPQIGTDGRIGLIVLQSDETMEHELRQVLPDADVGAFISRIPSAAKVSNESLAAMEADLPRAAGLLPKTVSFDVVGYGCTSASSIIGTERVTELVGTVLETKAVTNPVSALVSACEALGISKLALLTPYTEAVSESLRLALSAHGIDTPVFGTFNEPVETKVARIDPTSVRDAAIELGQDKGADAVFMSCTNLRTFSILKDVENAIGKPALSSNQAFFWHMLGLAGTTSARRDGMLWDKSVN</sequence>
<dbReference type="GO" id="GO:0050076">
    <property type="term" value="F:maleate isomerase activity"/>
    <property type="evidence" value="ECO:0007669"/>
    <property type="project" value="UniProtKB-EC"/>
</dbReference>
<accession>A0A1L9NXR0</accession>
<dbReference type="InterPro" id="IPR026286">
    <property type="entry name" value="MaiA/AMDase"/>
</dbReference>
<keyword evidence="1" id="KW-0413">Isomerase</keyword>
<proteinExistence type="predicted"/>
<dbReference type="PIRSF" id="PIRSF015736">
    <property type="entry name" value="MI"/>
    <property type="match status" value="1"/>
</dbReference>
<comment type="caution">
    <text evidence="1">The sequence shown here is derived from an EMBL/GenBank/DDBJ whole genome shotgun (WGS) entry which is preliminary data.</text>
</comment>
<dbReference type="Proteomes" id="UP000184514">
    <property type="component" value="Unassembled WGS sequence"/>
</dbReference>
<dbReference type="AlphaFoldDB" id="A0A1L9NXR0"/>
<dbReference type="EMBL" id="MLCB01000121">
    <property type="protein sequence ID" value="OJI94070.1"/>
    <property type="molecule type" value="Genomic_DNA"/>
</dbReference>
<keyword evidence="2" id="KW-1185">Reference proteome</keyword>
<dbReference type="PANTHER" id="PTHR40267:SF1">
    <property type="entry name" value="BLR3294 PROTEIN"/>
    <property type="match status" value="1"/>
</dbReference>
<dbReference type="Gene3D" id="3.40.50.12500">
    <property type="match status" value="1"/>
</dbReference>
<reference evidence="1 2" key="1">
    <citation type="submission" date="2016-10" db="EMBL/GenBank/DDBJ databases">
        <title>Genome sequence of Planktotalea frisia SH6-1.</title>
        <authorList>
            <person name="Poehlein A."/>
            <person name="Bakenhus I."/>
            <person name="Voget S."/>
            <person name="Brinkhoff T."/>
            <person name="Simon M."/>
        </authorList>
    </citation>
    <scope>NUCLEOTIDE SEQUENCE [LARGE SCALE GENOMIC DNA]</scope>
    <source>
        <strain evidence="1 2">SH6-1</strain>
    </source>
</reference>
<gene>
    <name evidence="1" type="primary">maiA</name>
    <name evidence="1" type="ORF">PFRI_16900</name>
</gene>
<dbReference type="RefSeq" id="WP_072630271.1">
    <property type="nucleotide sequence ID" value="NZ_MLCB01000121.1"/>
</dbReference>
<dbReference type="STRING" id="696762.PFRI_16900"/>
<organism evidence="1 2">
    <name type="scientific">Planktotalea frisia</name>
    <dbReference type="NCBI Taxonomy" id="696762"/>
    <lineage>
        <taxon>Bacteria</taxon>
        <taxon>Pseudomonadati</taxon>
        <taxon>Pseudomonadota</taxon>
        <taxon>Alphaproteobacteria</taxon>
        <taxon>Rhodobacterales</taxon>
        <taxon>Paracoccaceae</taxon>
        <taxon>Planktotalea</taxon>
    </lineage>
</organism>
<dbReference type="InterPro" id="IPR053714">
    <property type="entry name" value="Iso_Racemase_Enz_sf"/>
</dbReference>
<dbReference type="EC" id="5.2.1.1" evidence="1"/>
<evidence type="ECO:0000313" key="2">
    <source>
        <dbReference type="Proteomes" id="UP000184514"/>
    </source>
</evidence>
<evidence type="ECO:0000313" key="1">
    <source>
        <dbReference type="EMBL" id="OJI94070.1"/>
    </source>
</evidence>
<protein>
    <submittedName>
        <fullName evidence="1">Maleate isomerase</fullName>
        <ecNumber evidence="1">5.2.1.1</ecNumber>
    </submittedName>
</protein>
<dbReference type="Pfam" id="PF17645">
    <property type="entry name" value="Amdase"/>
    <property type="match status" value="1"/>
</dbReference>